<sequence>MYPKDRALVEFAFWSGFVGLEILLLVVVARYFRRNPTLSLCGLVVVGLTVVGWWVSVFSELRSGGWRCWGCSGLGL</sequence>
<keyword evidence="3" id="KW-1185">Reference proteome</keyword>
<keyword evidence="1" id="KW-0812">Transmembrane</keyword>
<keyword evidence="1" id="KW-1133">Transmembrane helix</keyword>
<comment type="caution">
    <text evidence="2">The sequence shown here is derived from an EMBL/GenBank/DDBJ whole genome shotgun (WGS) entry which is preliminary data.</text>
</comment>
<keyword evidence="1" id="KW-0472">Membrane</keyword>
<dbReference type="EMBL" id="CABITT030000005">
    <property type="protein sequence ID" value="VVB04723.1"/>
    <property type="molecule type" value="Genomic_DNA"/>
</dbReference>
<organism evidence="2 3">
    <name type="scientific">Arabis nemorensis</name>
    <dbReference type="NCBI Taxonomy" id="586526"/>
    <lineage>
        <taxon>Eukaryota</taxon>
        <taxon>Viridiplantae</taxon>
        <taxon>Streptophyta</taxon>
        <taxon>Embryophyta</taxon>
        <taxon>Tracheophyta</taxon>
        <taxon>Spermatophyta</taxon>
        <taxon>Magnoliopsida</taxon>
        <taxon>eudicotyledons</taxon>
        <taxon>Gunneridae</taxon>
        <taxon>Pentapetalae</taxon>
        <taxon>rosids</taxon>
        <taxon>malvids</taxon>
        <taxon>Brassicales</taxon>
        <taxon>Brassicaceae</taxon>
        <taxon>Arabideae</taxon>
        <taxon>Arabis</taxon>
    </lineage>
</organism>
<feature type="transmembrane region" description="Helical" evidence="1">
    <location>
        <begin position="38"/>
        <end position="56"/>
    </location>
</feature>
<evidence type="ECO:0000313" key="2">
    <source>
        <dbReference type="EMBL" id="VVB04723.1"/>
    </source>
</evidence>
<proteinExistence type="predicted"/>
<feature type="transmembrane region" description="Helical" evidence="1">
    <location>
        <begin position="12"/>
        <end position="31"/>
    </location>
</feature>
<evidence type="ECO:0000313" key="3">
    <source>
        <dbReference type="Proteomes" id="UP000489600"/>
    </source>
</evidence>
<accession>A0A565BTL9</accession>
<gene>
    <name evidence="2" type="ORF">ANE_LOCUS15167</name>
</gene>
<evidence type="ECO:0000256" key="1">
    <source>
        <dbReference type="SAM" id="Phobius"/>
    </source>
</evidence>
<reference evidence="2" key="1">
    <citation type="submission" date="2019-07" db="EMBL/GenBank/DDBJ databases">
        <authorList>
            <person name="Dittberner H."/>
        </authorList>
    </citation>
    <scope>NUCLEOTIDE SEQUENCE [LARGE SCALE GENOMIC DNA]</scope>
</reference>
<dbReference type="Proteomes" id="UP000489600">
    <property type="component" value="Unassembled WGS sequence"/>
</dbReference>
<name>A0A565BTL9_9BRAS</name>
<protein>
    <submittedName>
        <fullName evidence="2">Uncharacterized protein</fullName>
    </submittedName>
</protein>
<dbReference type="AlphaFoldDB" id="A0A565BTL9"/>